<keyword evidence="2" id="KW-0472">Membrane</keyword>
<dbReference type="InterPro" id="IPR036465">
    <property type="entry name" value="vWFA_dom_sf"/>
</dbReference>
<feature type="transmembrane region" description="Helical" evidence="2">
    <location>
        <begin position="12"/>
        <end position="37"/>
    </location>
</feature>
<sequence>MKAIRNRRGAVAAMSAIVMIGVIGFAGLAIDLTRIWLANARLKTAIDAASLVAARRIAEPEAQRNALVENIYWANYRQNGTSANYLLATATQPVITQLDNNRIQVSGTTVVPTTLFSIIERRNTTVSDSAVARRQVTGLELALVLDVTGSMASNNNIVALRDAATNLVNRVFDTQNAAEPNVFVSVVPYTAMVNIGSQRTNWLQPGSLNPNDFLPTVWRGCVEARTGGTLTPNNYPVSADQDDTPPSVVGFRPFFWPSNRYPLSYDRNLLGQIQYAPNGNPYVWVYRGNGNPPPRLRVYAGGTSPEDLRATDIPVIRGDNAWIPGAGGTVVSNWNPTPAWSTAVWEHNPEAPDADQPAGGADNERRGPNVGCGRAVLPLTSNRQAVLDQIAALRAVRRGGTMANLGLQLGWGTISPRWRADWNLAETWETRQLPLDYNTRAMDKSIVLMTDGENQWFDWGGGAPGACGTGVQGCATLTNPAPPPVVPVYTAGTDADQNAYGRLASGGATGNRIGIANPTAGPGGTAVTDPTNGINARMTRLCQAVRADDPATGRPRNINVYTILFVNNPSATVVNLYRNCASRPENYFLAENQAQLAAAFATIAGQLANLRLLE</sequence>
<dbReference type="RefSeq" id="WP_244407595.1">
    <property type="nucleotide sequence ID" value="NZ_AP025637.1"/>
</dbReference>
<keyword evidence="2" id="KW-0812">Transmembrane</keyword>
<evidence type="ECO:0000313" key="4">
    <source>
        <dbReference type="EMBL" id="BDG73369.1"/>
    </source>
</evidence>
<feature type="region of interest" description="Disordered" evidence="1">
    <location>
        <begin position="348"/>
        <end position="369"/>
    </location>
</feature>
<name>A0ABM7Y621_9PROT</name>
<evidence type="ECO:0000259" key="3">
    <source>
        <dbReference type="Pfam" id="PF13400"/>
    </source>
</evidence>
<proteinExistence type="predicted"/>
<accession>A0ABM7Y621</accession>
<dbReference type="Pfam" id="PF13400">
    <property type="entry name" value="Tad"/>
    <property type="match status" value="1"/>
</dbReference>
<keyword evidence="5" id="KW-1185">Reference proteome</keyword>
<dbReference type="EMBL" id="AP025637">
    <property type="protein sequence ID" value="BDG73369.1"/>
    <property type="molecule type" value="Genomic_DNA"/>
</dbReference>
<evidence type="ECO:0000256" key="1">
    <source>
        <dbReference type="SAM" id="MobiDB-lite"/>
    </source>
</evidence>
<organism evidence="4 5">
    <name type="scientific">Roseomonas fluvialis</name>
    <dbReference type="NCBI Taxonomy" id="1750527"/>
    <lineage>
        <taxon>Bacteria</taxon>
        <taxon>Pseudomonadati</taxon>
        <taxon>Pseudomonadota</taxon>
        <taxon>Alphaproteobacteria</taxon>
        <taxon>Acetobacterales</taxon>
        <taxon>Roseomonadaceae</taxon>
        <taxon>Roseomonas</taxon>
    </lineage>
</organism>
<protein>
    <recommendedName>
        <fullName evidence="3">Putative Flp pilus-assembly TadG-like N-terminal domain-containing protein</fullName>
    </recommendedName>
</protein>
<feature type="domain" description="Putative Flp pilus-assembly TadG-like N-terminal" evidence="3">
    <location>
        <begin position="9"/>
        <end position="55"/>
    </location>
</feature>
<gene>
    <name evidence="4" type="ORF">Rmf_32980</name>
</gene>
<dbReference type="Proteomes" id="UP000831327">
    <property type="component" value="Chromosome"/>
</dbReference>
<reference evidence="4 5" key="1">
    <citation type="journal article" date="2016" name="Microbes Environ.">
        <title>Phylogenetically diverse aerobic anoxygenic phototrophic bacteria isolated from epilithic biofilms in Tama river, Japan.</title>
        <authorList>
            <person name="Hirose S."/>
            <person name="Matsuura K."/>
            <person name="Haruta S."/>
        </authorList>
    </citation>
    <scope>NUCLEOTIDE SEQUENCE [LARGE SCALE GENOMIC DNA]</scope>
    <source>
        <strain evidence="4 5">S08</strain>
    </source>
</reference>
<dbReference type="SUPFAM" id="SSF53300">
    <property type="entry name" value="vWA-like"/>
    <property type="match status" value="1"/>
</dbReference>
<dbReference type="InterPro" id="IPR028087">
    <property type="entry name" value="Tad_N"/>
</dbReference>
<evidence type="ECO:0000256" key="2">
    <source>
        <dbReference type="SAM" id="Phobius"/>
    </source>
</evidence>
<keyword evidence="2" id="KW-1133">Transmembrane helix</keyword>
<evidence type="ECO:0000313" key="5">
    <source>
        <dbReference type="Proteomes" id="UP000831327"/>
    </source>
</evidence>
<dbReference type="Gene3D" id="3.40.50.410">
    <property type="entry name" value="von Willebrand factor, type A domain"/>
    <property type="match status" value="2"/>
</dbReference>